<evidence type="ECO:0000313" key="3">
    <source>
        <dbReference type="Proteomes" id="UP000291116"/>
    </source>
</evidence>
<dbReference type="PANTHER" id="PTHR33606">
    <property type="entry name" value="PROTEIN YCII"/>
    <property type="match status" value="1"/>
</dbReference>
<dbReference type="EMBL" id="CAACVS010000652">
    <property type="protein sequence ID" value="VEU44630.1"/>
    <property type="molecule type" value="Genomic_DNA"/>
</dbReference>
<accession>A0A448ZRF6</accession>
<feature type="domain" description="YCII-related" evidence="1">
    <location>
        <begin position="10"/>
        <end position="104"/>
    </location>
</feature>
<keyword evidence="3" id="KW-1185">Reference proteome</keyword>
<dbReference type="InterPro" id="IPR011008">
    <property type="entry name" value="Dimeric_a/b-barrel"/>
</dbReference>
<gene>
    <name evidence="2" type="ORF">PSNMU_V1.4_AUG-EV-PASAV3_0117550</name>
</gene>
<sequence>MKLVKLYTLRYAYRPDVLLKRVPYRDEHLKWVKQYLEEGKCLSVGTCNPPPSALSTKEDDGPTVPTGALFVFKDESSAQEYVRGDPYCAKAKDIVAAHTIEEWNTIEF</sequence>
<proteinExistence type="predicted"/>
<dbReference type="Pfam" id="PF03795">
    <property type="entry name" value="YCII"/>
    <property type="match status" value="1"/>
</dbReference>
<dbReference type="SUPFAM" id="SSF54909">
    <property type="entry name" value="Dimeric alpha+beta barrel"/>
    <property type="match status" value="1"/>
</dbReference>
<dbReference type="InterPro" id="IPR005545">
    <property type="entry name" value="YCII"/>
</dbReference>
<name>A0A448ZRF6_9STRA</name>
<dbReference type="AlphaFoldDB" id="A0A448ZRF6"/>
<dbReference type="InterPro" id="IPR051807">
    <property type="entry name" value="Sec-metab_biosynth-assoc"/>
</dbReference>
<evidence type="ECO:0000259" key="1">
    <source>
        <dbReference type="Pfam" id="PF03795"/>
    </source>
</evidence>
<dbReference type="OrthoDB" id="5519740at2759"/>
<dbReference type="Gene3D" id="3.30.70.1060">
    <property type="entry name" value="Dimeric alpha+beta barrel"/>
    <property type="match status" value="1"/>
</dbReference>
<dbReference type="Proteomes" id="UP000291116">
    <property type="component" value="Unassembled WGS sequence"/>
</dbReference>
<protein>
    <recommendedName>
        <fullName evidence="1">YCII-related domain-containing protein</fullName>
    </recommendedName>
</protein>
<dbReference type="PANTHER" id="PTHR33606:SF3">
    <property type="entry name" value="PROTEIN YCII"/>
    <property type="match status" value="1"/>
</dbReference>
<reference evidence="2 3" key="1">
    <citation type="submission" date="2019-01" db="EMBL/GenBank/DDBJ databases">
        <authorList>
            <person name="Ferrante I. M."/>
        </authorList>
    </citation>
    <scope>NUCLEOTIDE SEQUENCE [LARGE SCALE GENOMIC DNA]</scope>
    <source>
        <strain evidence="2 3">B856</strain>
    </source>
</reference>
<organism evidence="2 3">
    <name type="scientific">Pseudo-nitzschia multistriata</name>
    <dbReference type="NCBI Taxonomy" id="183589"/>
    <lineage>
        <taxon>Eukaryota</taxon>
        <taxon>Sar</taxon>
        <taxon>Stramenopiles</taxon>
        <taxon>Ochrophyta</taxon>
        <taxon>Bacillariophyta</taxon>
        <taxon>Bacillariophyceae</taxon>
        <taxon>Bacillariophycidae</taxon>
        <taxon>Bacillariales</taxon>
        <taxon>Bacillariaceae</taxon>
        <taxon>Pseudo-nitzschia</taxon>
    </lineage>
</organism>
<evidence type="ECO:0000313" key="2">
    <source>
        <dbReference type="EMBL" id="VEU44630.1"/>
    </source>
</evidence>